<protein>
    <submittedName>
        <fullName evidence="2">Uncharacterized protein</fullName>
    </submittedName>
</protein>
<dbReference type="PROSITE" id="PS51257">
    <property type="entry name" value="PROKAR_LIPOPROTEIN"/>
    <property type="match status" value="1"/>
</dbReference>
<dbReference type="EMBL" id="JAQNDL010000001">
    <property type="protein sequence ID" value="MDC0717590.1"/>
    <property type="molecule type" value="Genomic_DNA"/>
</dbReference>
<dbReference type="PANTHER" id="PTHR33428:SF14">
    <property type="entry name" value="CARBOXYLESTERASE TYPE B DOMAIN-CONTAINING PROTEIN"/>
    <property type="match status" value="1"/>
</dbReference>
<feature type="compositionally biased region" description="Low complexity" evidence="1">
    <location>
        <begin position="22"/>
        <end position="35"/>
    </location>
</feature>
<dbReference type="InterPro" id="IPR017395">
    <property type="entry name" value="Chlorophyllase-like"/>
</dbReference>
<evidence type="ECO:0000256" key="1">
    <source>
        <dbReference type="SAM" id="MobiDB-lite"/>
    </source>
</evidence>
<keyword evidence="3" id="KW-1185">Reference proteome</keyword>
<dbReference type="Proteomes" id="UP001221686">
    <property type="component" value="Unassembled WGS sequence"/>
</dbReference>
<gene>
    <name evidence="2" type="ORF">POL25_11835</name>
</gene>
<evidence type="ECO:0000313" key="2">
    <source>
        <dbReference type="EMBL" id="MDC0717590.1"/>
    </source>
</evidence>
<dbReference type="RefSeq" id="WP_272086074.1">
    <property type="nucleotide sequence ID" value="NZ_JAQNDL010000001.1"/>
</dbReference>
<evidence type="ECO:0000313" key="3">
    <source>
        <dbReference type="Proteomes" id="UP001221686"/>
    </source>
</evidence>
<dbReference type="InterPro" id="IPR029058">
    <property type="entry name" value="AB_hydrolase_fold"/>
</dbReference>
<accession>A0ABT5DWS1</accession>
<sequence length="393" mass="40228">MQRSVLTLLVLTIACNGGGTSSGTDSDPGSSTGTSTGVGTGSTTGDEPTTATTSPTGTSGTTTTTTTTDGPTTESGPTSTTAATTGPDTTGSTTTDGTTGEPDGEVHDPDQDGPWQFDELAGEIDVDGEMIGVTAHYPTSGPEAGPYPVVTIAHGFNLPPTQYTGYATRLASHGYVVLNVDHAGYIFGTVDHVANAKQVLAALDWAGEHPVLGDISDLNNVGTTGHSLGGKISVLAAMYDARVKASLTLDPVDGANMCPNMQACPDASAMLPIAIPLGFLGETLDTAGFMACAPAAENFTTFYAEANAPALQVTVNGANHMSFLDDVASCGITCSFCQQPTLANAVVNDLARAYVVAYFGRWLRDAPGYDTYLTGAEAQQRYVDTGLVTIAEK</sequence>
<dbReference type="Pfam" id="PF07224">
    <property type="entry name" value="Chlorophyllase"/>
    <property type="match status" value="1"/>
</dbReference>
<organism evidence="2 3">
    <name type="scientific">Nannocystis bainbridge</name>
    <dbReference type="NCBI Taxonomy" id="2995303"/>
    <lineage>
        <taxon>Bacteria</taxon>
        <taxon>Pseudomonadati</taxon>
        <taxon>Myxococcota</taxon>
        <taxon>Polyangia</taxon>
        <taxon>Nannocystales</taxon>
        <taxon>Nannocystaceae</taxon>
        <taxon>Nannocystis</taxon>
    </lineage>
</organism>
<comment type="caution">
    <text evidence="2">The sequence shown here is derived from an EMBL/GenBank/DDBJ whole genome shotgun (WGS) entry which is preliminary data.</text>
</comment>
<feature type="compositionally biased region" description="Low complexity" evidence="1">
    <location>
        <begin position="43"/>
        <end position="101"/>
    </location>
</feature>
<dbReference type="SUPFAM" id="SSF53474">
    <property type="entry name" value="alpha/beta-Hydrolases"/>
    <property type="match status" value="1"/>
</dbReference>
<reference evidence="2 3" key="1">
    <citation type="submission" date="2022-11" db="EMBL/GenBank/DDBJ databases">
        <title>Minimal conservation of predation-associated metabolite biosynthetic gene clusters underscores biosynthetic potential of Myxococcota including descriptions for ten novel species: Archangium lansinium sp. nov., Myxococcus landrumus sp. nov., Nannocystis bai.</title>
        <authorList>
            <person name="Ahearne A."/>
            <person name="Stevens C."/>
            <person name="Dowd S."/>
        </authorList>
    </citation>
    <scope>NUCLEOTIDE SEQUENCE [LARGE SCALE GENOMIC DNA]</scope>
    <source>
        <strain evidence="2 3">BB15-2</strain>
    </source>
</reference>
<dbReference type="Gene3D" id="3.40.50.1820">
    <property type="entry name" value="alpha/beta hydrolase"/>
    <property type="match status" value="1"/>
</dbReference>
<feature type="region of interest" description="Disordered" evidence="1">
    <location>
        <begin position="17"/>
        <end position="117"/>
    </location>
</feature>
<proteinExistence type="predicted"/>
<name>A0ABT5DWS1_9BACT</name>
<dbReference type="PANTHER" id="PTHR33428">
    <property type="entry name" value="CHLOROPHYLLASE-2, CHLOROPLASTIC"/>
    <property type="match status" value="1"/>
</dbReference>